<evidence type="ECO:0000313" key="2">
    <source>
        <dbReference type="Proteomes" id="UP001163223"/>
    </source>
</evidence>
<proteinExistence type="predicted"/>
<gene>
    <name evidence="1" type="ORF">OXU80_04575</name>
</gene>
<evidence type="ECO:0000313" key="1">
    <source>
        <dbReference type="EMBL" id="WAJ29515.1"/>
    </source>
</evidence>
<dbReference type="EMBL" id="CP113520">
    <property type="protein sequence ID" value="WAJ29515.1"/>
    <property type="molecule type" value="Genomic_DNA"/>
</dbReference>
<organism evidence="1 2">
    <name type="scientific">Antarcticirhabdus aurantiaca</name>
    <dbReference type="NCBI Taxonomy" id="2606717"/>
    <lineage>
        <taxon>Bacteria</taxon>
        <taxon>Pseudomonadati</taxon>
        <taxon>Pseudomonadota</taxon>
        <taxon>Alphaproteobacteria</taxon>
        <taxon>Hyphomicrobiales</taxon>
        <taxon>Aurantimonadaceae</taxon>
        <taxon>Antarcticirhabdus</taxon>
    </lineage>
</organism>
<dbReference type="Proteomes" id="UP001163223">
    <property type="component" value="Chromosome"/>
</dbReference>
<name>A0ACD4NRD7_9HYPH</name>
<sequence>MINPTHSTGMSPLFGEAVSYLLAKGIHVLPRQLDGGAVCDLFGAVSATGLTRSQVYEIAHGLGWTASRRP</sequence>
<reference evidence="1" key="1">
    <citation type="submission" date="2022-11" db="EMBL/GenBank/DDBJ databases">
        <title>beta-Carotene-producing bacterium, Jeongeuplla avenae sp. nov., alleviates the salt stress of Arabidopsis seedlings.</title>
        <authorList>
            <person name="Jiang L."/>
            <person name="Lee J."/>
        </authorList>
    </citation>
    <scope>NUCLEOTIDE SEQUENCE</scope>
    <source>
        <strain evidence="1">DY_R2A_6</strain>
    </source>
</reference>
<protein>
    <submittedName>
        <fullName evidence="1">Uncharacterized protein</fullName>
    </submittedName>
</protein>
<keyword evidence="2" id="KW-1185">Reference proteome</keyword>
<accession>A0ACD4NRD7</accession>